<keyword evidence="1" id="KW-0472">Membrane</keyword>
<evidence type="ECO:0000313" key="3">
    <source>
        <dbReference type="Proteomes" id="UP000237105"/>
    </source>
</evidence>
<dbReference type="Proteomes" id="UP000237105">
    <property type="component" value="Unassembled WGS sequence"/>
</dbReference>
<feature type="transmembrane region" description="Helical" evidence="1">
    <location>
        <begin position="20"/>
        <end position="42"/>
    </location>
</feature>
<keyword evidence="3" id="KW-1185">Reference proteome</keyword>
<organism evidence="2 3">
    <name type="scientific">Parasponia andersonii</name>
    <name type="common">Sponia andersonii</name>
    <dbReference type="NCBI Taxonomy" id="3476"/>
    <lineage>
        <taxon>Eukaryota</taxon>
        <taxon>Viridiplantae</taxon>
        <taxon>Streptophyta</taxon>
        <taxon>Embryophyta</taxon>
        <taxon>Tracheophyta</taxon>
        <taxon>Spermatophyta</taxon>
        <taxon>Magnoliopsida</taxon>
        <taxon>eudicotyledons</taxon>
        <taxon>Gunneridae</taxon>
        <taxon>Pentapetalae</taxon>
        <taxon>rosids</taxon>
        <taxon>fabids</taxon>
        <taxon>Rosales</taxon>
        <taxon>Cannabaceae</taxon>
        <taxon>Parasponia</taxon>
    </lineage>
</organism>
<keyword evidence="1" id="KW-1133">Transmembrane helix</keyword>
<proteinExistence type="predicted"/>
<dbReference type="AlphaFoldDB" id="A0A2P5B9J7"/>
<protein>
    <submittedName>
        <fullName evidence="2">Uncharacterized protein</fullName>
    </submittedName>
</protein>
<feature type="non-terminal residue" evidence="2">
    <location>
        <position position="1"/>
    </location>
</feature>
<reference evidence="3" key="1">
    <citation type="submission" date="2016-06" db="EMBL/GenBank/DDBJ databases">
        <title>Parallel loss of symbiosis genes in relatives of nitrogen-fixing non-legume Parasponia.</title>
        <authorList>
            <person name="Van Velzen R."/>
            <person name="Holmer R."/>
            <person name="Bu F."/>
            <person name="Rutten L."/>
            <person name="Van Zeijl A."/>
            <person name="Liu W."/>
            <person name="Santuari L."/>
            <person name="Cao Q."/>
            <person name="Sharma T."/>
            <person name="Shen D."/>
            <person name="Roswanjaya Y."/>
            <person name="Wardhani T."/>
            <person name="Kalhor M.S."/>
            <person name="Jansen J."/>
            <person name="Van den Hoogen J."/>
            <person name="Gungor B."/>
            <person name="Hartog M."/>
            <person name="Hontelez J."/>
            <person name="Verver J."/>
            <person name="Yang W.-C."/>
            <person name="Schijlen E."/>
            <person name="Repin R."/>
            <person name="Schilthuizen M."/>
            <person name="Schranz E."/>
            <person name="Heidstra R."/>
            <person name="Miyata K."/>
            <person name="Fedorova E."/>
            <person name="Kohlen W."/>
            <person name="Bisseling T."/>
            <person name="Smit S."/>
            <person name="Geurts R."/>
        </authorList>
    </citation>
    <scope>NUCLEOTIDE SEQUENCE [LARGE SCALE GENOMIC DNA]</scope>
    <source>
        <strain evidence="3">cv. WU1-14</strain>
    </source>
</reference>
<evidence type="ECO:0000256" key="1">
    <source>
        <dbReference type="SAM" id="Phobius"/>
    </source>
</evidence>
<dbReference type="OrthoDB" id="10395804at2759"/>
<gene>
    <name evidence="2" type="ORF">PanWU01x14_258280</name>
</gene>
<name>A0A2P5B9J7_PARAD</name>
<comment type="caution">
    <text evidence="2">The sequence shown here is derived from an EMBL/GenBank/DDBJ whole genome shotgun (WGS) entry which is preliminary data.</text>
</comment>
<evidence type="ECO:0000313" key="2">
    <source>
        <dbReference type="EMBL" id="PON45467.1"/>
    </source>
</evidence>
<feature type="transmembrane region" description="Helical" evidence="1">
    <location>
        <begin position="78"/>
        <end position="98"/>
    </location>
</feature>
<sequence length="109" mass="12632">PCYFNNGTIFTNIYPLDFGQLYYCCTFSLISIFLCVLVNLLFCGVDKATCEVNKATESSSKYALRQKQTIEISQKQKIFDTIFFFFSPSLLYHMMYYWSLVCKSSANLV</sequence>
<keyword evidence="1" id="KW-0812">Transmembrane</keyword>
<accession>A0A2P5B9J7</accession>
<dbReference type="EMBL" id="JXTB01000329">
    <property type="protein sequence ID" value="PON45467.1"/>
    <property type="molecule type" value="Genomic_DNA"/>
</dbReference>